<evidence type="ECO:0000259" key="12">
    <source>
        <dbReference type="SMART" id="SM01016"/>
    </source>
</evidence>
<organism evidence="13 14">
    <name type="scientific">Phytophthora megakarya</name>
    <dbReference type="NCBI Taxonomy" id="4795"/>
    <lineage>
        <taxon>Eukaryota</taxon>
        <taxon>Sar</taxon>
        <taxon>Stramenopiles</taxon>
        <taxon>Oomycota</taxon>
        <taxon>Peronosporomycetes</taxon>
        <taxon>Peronosporales</taxon>
        <taxon>Peronosporaceae</taxon>
        <taxon>Phytophthora</taxon>
    </lineage>
</organism>
<evidence type="ECO:0000256" key="3">
    <source>
        <dbReference type="ARBA" id="ARBA00022598"/>
    </source>
</evidence>
<dbReference type="InterPro" id="IPR001412">
    <property type="entry name" value="aa-tRNA-synth_I_CS"/>
</dbReference>
<feature type="domain" description="Arginyl tRNA synthetase N-terminal" evidence="12">
    <location>
        <begin position="9"/>
        <end position="110"/>
    </location>
</feature>
<accession>A0A225X5U4</accession>
<dbReference type="SMART" id="SM01016">
    <property type="entry name" value="Arg_tRNA_synt_N"/>
    <property type="match status" value="1"/>
</dbReference>
<evidence type="ECO:0000259" key="11">
    <source>
        <dbReference type="SMART" id="SM00836"/>
    </source>
</evidence>
<dbReference type="InterPro" id="IPR001278">
    <property type="entry name" value="Arg-tRNA-ligase"/>
</dbReference>
<evidence type="ECO:0000256" key="7">
    <source>
        <dbReference type="ARBA" id="ARBA00023146"/>
    </source>
</evidence>
<feature type="domain" description="DALR anticodon binding" evidence="11">
    <location>
        <begin position="548"/>
        <end position="681"/>
    </location>
</feature>
<dbReference type="SUPFAM" id="SSF52374">
    <property type="entry name" value="Nucleotidylyl transferase"/>
    <property type="match status" value="1"/>
</dbReference>
<evidence type="ECO:0000256" key="10">
    <source>
        <dbReference type="RuleBase" id="RU363038"/>
    </source>
</evidence>
<keyword evidence="7 10" id="KW-0030">Aminoacyl-tRNA synthetase</keyword>
<dbReference type="EC" id="6.1.1.19" evidence="2"/>
<protein>
    <recommendedName>
        <fullName evidence="2">arginine--tRNA ligase</fullName>
        <ecNumber evidence="2">6.1.1.19</ecNumber>
    </recommendedName>
    <alternativeName>
        <fullName evidence="8">Arginyl-tRNA synthetase</fullName>
    </alternativeName>
</protein>
<evidence type="ECO:0000313" key="14">
    <source>
        <dbReference type="Proteomes" id="UP000198211"/>
    </source>
</evidence>
<dbReference type="Gene3D" id="1.10.730.10">
    <property type="entry name" value="Isoleucyl-tRNA Synthetase, Domain 1"/>
    <property type="match status" value="1"/>
</dbReference>
<keyword evidence="5 10" id="KW-0067">ATP-binding</keyword>
<name>A0A225X5U4_9STRA</name>
<dbReference type="SMART" id="SM00836">
    <property type="entry name" value="DALR_1"/>
    <property type="match status" value="1"/>
</dbReference>
<evidence type="ECO:0000256" key="9">
    <source>
        <dbReference type="ARBA" id="ARBA00049339"/>
    </source>
</evidence>
<keyword evidence="14" id="KW-1185">Reference proteome</keyword>
<dbReference type="GO" id="GO:0004814">
    <property type="term" value="F:arginine-tRNA ligase activity"/>
    <property type="evidence" value="ECO:0007669"/>
    <property type="project" value="UniProtKB-EC"/>
</dbReference>
<evidence type="ECO:0000256" key="1">
    <source>
        <dbReference type="ARBA" id="ARBA00005594"/>
    </source>
</evidence>
<evidence type="ECO:0000313" key="13">
    <source>
        <dbReference type="EMBL" id="OWZ24610.1"/>
    </source>
</evidence>
<dbReference type="OrthoDB" id="68056at2759"/>
<proteinExistence type="inferred from homology"/>
<dbReference type="Pfam" id="PF05746">
    <property type="entry name" value="DALR_1"/>
    <property type="match status" value="1"/>
</dbReference>
<dbReference type="Gene3D" id="3.40.50.620">
    <property type="entry name" value="HUPs"/>
    <property type="match status" value="2"/>
</dbReference>
<dbReference type="PANTHER" id="PTHR11956">
    <property type="entry name" value="ARGINYL-TRNA SYNTHETASE"/>
    <property type="match status" value="1"/>
</dbReference>
<dbReference type="GO" id="GO:0005737">
    <property type="term" value="C:cytoplasm"/>
    <property type="evidence" value="ECO:0007669"/>
    <property type="project" value="InterPro"/>
</dbReference>
<gene>
    <name evidence="13" type="ORF">PHMEG_000287</name>
</gene>
<keyword evidence="4 10" id="KW-0547">Nucleotide-binding</keyword>
<dbReference type="InterPro" id="IPR014729">
    <property type="entry name" value="Rossmann-like_a/b/a_fold"/>
</dbReference>
<dbReference type="InterPro" id="IPR035684">
    <property type="entry name" value="ArgRS_core"/>
</dbReference>
<dbReference type="GO" id="GO:0006420">
    <property type="term" value="P:arginyl-tRNA aminoacylation"/>
    <property type="evidence" value="ECO:0007669"/>
    <property type="project" value="InterPro"/>
</dbReference>
<evidence type="ECO:0000256" key="5">
    <source>
        <dbReference type="ARBA" id="ARBA00022840"/>
    </source>
</evidence>
<dbReference type="GO" id="GO:0005524">
    <property type="term" value="F:ATP binding"/>
    <property type="evidence" value="ECO:0007669"/>
    <property type="project" value="UniProtKB-KW"/>
</dbReference>
<dbReference type="InterPro" id="IPR009080">
    <property type="entry name" value="tRNAsynth_Ia_anticodon-bd"/>
</dbReference>
<dbReference type="Pfam" id="PF00750">
    <property type="entry name" value="tRNA-synt_1d"/>
    <property type="match status" value="2"/>
</dbReference>
<dbReference type="SUPFAM" id="SSF47323">
    <property type="entry name" value="Anticodon-binding domain of a subclass of class I aminoacyl-tRNA synthetases"/>
    <property type="match status" value="1"/>
</dbReference>
<comment type="caution">
    <text evidence="13">The sequence shown here is derived from an EMBL/GenBank/DDBJ whole genome shotgun (WGS) entry which is preliminary data.</text>
</comment>
<dbReference type="EMBL" id="NBNE01000007">
    <property type="protein sequence ID" value="OWZ24610.1"/>
    <property type="molecule type" value="Genomic_DNA"/>
</dbReference>
<evidence type="ECO:0000256" key="4">
    <source>
        <dbReference type="ARBA" id="ARBA00022741"/>
    </source>
</evidence>
<dbReference type="PANTHER" id="PTHR11956:SF5">
    <property type="entry name" value="ARGININE--TRNA LIGASE, CYTOPLASMIC"/>
    <property type="match status" value="1"/>
</dbReference>
<keyword evidence="6 10" id="KW-0648">Protein biosynthesis</keyword>
<dbReference type="STRING" id="4795.A0A225X5U4"/>
<sequence length="681" mass="75102">MARSLSCAWHLQEALRRSLQTSLPSLDAAALSAASLGVRRSVQSDADYQTSLALQLGSRRSKKAKKSALQLDAPTPEVLANAIVDNLTTVGEPLLQDAFVSKGGFVNLVLHDEWVARQALVMATDGVQPTVLPQTHQKDILVDFAAPNMGKKLHVGHLRSSVIGDTICNLLEFRGHRVARVSHTGDVGSALATLIVELMEQQVPLETLTDAQLGKCYEEGKRKLSEQVDTSFKQKVDDVVLQLQRLETYAGVDPKVRETWTRACQVSREAYQRIFDRLQVDVKERGESTYMSLVPAVVDKMEENGLAVSSQGALGIFLDGPEKPPMLIRKSDGGFLYATVDLTCLHSRIHGFPGVDATQYDEIVYITDQSQQLHFQHLFAADGRVDQATCLHSRIHGFPGVDATQYDEIVYITDQSQQLHFQHLFAAVRKAGWTSRPGKKDVKLTHAPFGLVLGHDGTKLSSRNGAFDYLEDLLDGAAAECSRQALASATTGVVASELRLTQEQVDAQNRVVGDAAVRYFELAQQRERNYKFIMSNVLNLKGNTGVYLMYASARLQGILRKAGGLTNDQASWDSFLGLSSDSVAAQDVLARASIDWHPSERALALLLSQFDDEVTATLTHLYPHYLCDYLFRVAGHFHGFYENCRVLQSPRQDSRLLLCAATDAVLRRGLQLVGVEAVDRM</sequence>
<evidence type="ECO:0000256" key="2">
    <source>
        <dbReference type="ARBA" id="ARBA00012837"/>
    </source>
</evidence>
<dbReference type="InterPro" id="IPR005148">
    <property type="entry name" value="Arg-tRNA-synth_N"/>
</dbReference>
<dbReference type="InterPro" id="IPR008909">
    <property type="entry name" value="DALR_anticod-bd"/>
</dbReference>
<dbReference type="InterPro" id="IPR036695">
    <property type="entry name" value="Arg-tRNA-synth_N_sf"/>
</dbReference>
<reference evidence="14" key="1">
    <citation type="submission" date="2017-03" db="EMBL/GenBank/DDBJ databases">
        <title>Phytopthora megakarya and P. palmivora, two closely related causual agents of cacao black pod achieved similar genome size and gene model numbers by different mechanisms.</title>
        <authorList>
            <person name="Ali S."/>
            <person name="Shao J."/>
            <person name="Larry D.J."/>
            <person name="Kronmiller B."/>
            <person name="Shen D."/>
            <person name="Strem M.D."/>
            <person name="Melnick R.L."/>
            <person name="Guiltinan M.J."/>
            <person name="Tyler B.M."/>
            <person name="Meinhardt L.W."/>
            <person name="Bailey B.A."/>
        </authorList>
    </citation>
    <scope>NUCLEOTIDE SEQUENCE [LARGE SCALE GENOMIC DNA]</scope>
    <source>
        <strain evidence="14">zdho120</strain>
    </source>
</reference>
<dbReference type="Proteomes" id="UP000198211">
    <property type="component" value="Unassembled WGS sequence"/>
</dbReference>
<dbReference type="AlphaFoldDB" id="A0A225X5U4"/>
<comment type="catalytic activity">
    <reaction evidence="9">
        <text>tRNA(Arg) + L-arginine + ATP = L-arginyl-tRNA(Arg) + AMP + diphosphate</text>
        <dbReference type="Rhea" id="RHEA:20301"/>
        <dbReference type="Rhea" id="RHEA-COMP:9658"/>
        <dbReference type="Rhea" id="RHEA-COMP:9673"/>
        <dbReference type="ChEBI" id="CHEBI:30616"/>
        <dbReference type="ChEBI" id="CHEBI:32682"/>
        <dbReference type="ChEBI" id="CHEBI:33019"/>
        <dbReference type="ChEBI" id="CHEBI:78442"/>
        <dbReference type="ChEBI" id="CHEBI:78513"/>
        <dbReference type="ChEBI" id="CHEBI:456215"/>
        <dbReference type="EC" id="6.1.1.19"/>
    </reaction>
</comment>
<keyword evidence="3 10" id="KW-0436">Ligase</keyword>
<dbReference type="FunFam" id="1.10.730.10:FF:000064">
    <property type="entry name" value="Probable arginine--tRNA ligase, cytoplasmic"/>
    <property type="match status" value="1"/>
</dbReference>
<dbReference type="Gene3D" id="3.30.1360.70">
    <property type="entry name" value="Arginyl tRNA synthetase N-terminal domain"/>
    <property type="match status" value="1"/>
</dbReference>
<dbReference type="PRINTS" id="PR01038">
    <property type="entry name" value="TRNASYNTHARG"/>
</dbReference>
<dbReference type="PROSITE" id="PS00178">
    <property type="entry name" value="AA_TRNA_LIGASE_I"/>
    <property type="match status" value="1"/>
</dbReference>
<evidence type="ECO:0000256" key="6">
    <source>
        <dbReference type="ARBA" id="ARBA00022917"/>
    </source>
</evidence>
<evidence type="ECO:0000256" key="8">
    <source>
        <dbReference type="ARBA" id="ARBA00033033"/>
    </source>
</evidence>
<comment type="similarity">
    <text evidence="1 10">Belongs to the class-I aminoacyl-tRNA synthetase family.</text>
</comment>